<organism evidence="1 2">
    <name type="scientific">Amphibiibacter pelophylacis</name>
    <dbReference type="NCBI Taxonomy" id="1799477"/>
    <lineage>
        <taxon>Bacteria</taxon>
        <taxon>Pseudomonadati</taxon>
        <taxon>Pseudomonadota</taxon>
        <taxon>Betaproteobacteria</taxon>
        <taxon>Burkholderiales</taxon>
        <taxon>Sphaerotilaceae</taxon>
        <taxon>Amphibiibacter</taxon>
    </lineage>
</organism>
<gene>
    <name evidence="1" type="ORF">RV045_00895</name>
</gene>
<evidence type="ECO:0000313" key="1">
    <source>
        <dbReference type="EMBL" id="MEJ7136988.1"/>
    </source>
</evidence>
<reference evidence="1" key="1">
    <citation type="submission" date="2023-10" db="EMBL/GenBank/DDBJ databases">
        <title>Amphibacter perezi, gen. nov., sp. nov. a novel taxa of the family Comamonadaceae, class Betaproteobacteria isolated from the skin microbiota of Pelophylax perezi from different populations.</title>
        <authorList>
            <person name="Costa S."/>
            <person name="Proenca D.N."/>
            <person name="Lopes I."/>
            <person name="Morais P.V."/>
        </authorList>
    </citation>
    <scope>NUCLEOTIDE SEQUENCE</scope>
    <source>
        <strain evidence="1">SL12-8</strain>
    </source>
</reference>
<dbReference type="Proteomes" id="UP001364695">
    <property type="component" value="Unassembled WGS sequence"/>
</dbReference>
<keyword evidence="2" id="KW-1185">Reference proteome</keyword>
<evidence type="ECO:0000313" key="2">
    <source>
        <dbReference type="Proteomes" id="UP001364695"/>
    </source>
</evidence>
<dbReference type="EMBL" id="JAWDIE010000001">
    <property type="protein sequence ID" value="MEJ7136988.1"/>
    <property type="molecule type" value="Genomic_DNA"/>
</dbReference>
<comment type="caution">
    <text evidence="1">The sequence shown here is derived from an EMBL/GenBank/DDBJ whole genome shotgun (WGS) entry which is preliminary data.</text>
</comment>
<sequence length="279" mass="30548">MAAEALPHKVRRLGAEQVRAGMACPLRQVLVRQASLCHVRQGMKQVQCGALTLQAGPDELMLIAPGTRMDVINRPQGGGYLADFISLPPELIQRFRQHHPGLGAAGSAHPVRALPLDPDTARAWRHLLDGLQGDAPPALQWHAAEGVLLALSLRHSLAPLLLDRRDPLSERVEHCLLMRPAHERTMEHVAADCHLSVATLRRRLAQEQTGFREILDSIQLGQALSQLQTSSRPIADIATDCGYASASRFAARFRQRFGQPPSALRRVGEKAQPPVSVRA</sequence>
<name>A0ACC6NYE4_9BURK</name>
<accession>A0ACC6NYE4</accession>
<protein>
    <submittedName>
        <fullName evidence="1">Helix-turn-helix transcriptional regulator</fullName>
    </submittedName>
</protein>
<proteinExistence type="predicted"/>